<dbReference type="SUPFAM" id="SSF52540">
    <property type="entry name" value="P-loop containing nucleoside triphosphate hydrolases"/>
    <property type="match status" value="1"/>
</dbReference>
<dbReference type="HOGENOM" id="CLU_065750_2_0_5"/>
<reference evidence="2 3" key="1">
    <citation type="journal article" date="2014" name="Front. Genet.">
        <title>Genome and metabolic network of "Candidatus Phaeomarinobacter ectocarpi" Ec32, a new candidate genus of Alphaproteobacteria frequently associated with brown algae.</title>
        <authorList>
            <person name="Dittami S.M."/>
            <person name="Barbeyron T."/>
            <person name="Boyen C."/>
            <person name="Cambefort J."/>
            <person name="Collet G."/>
            <person name="Delage L."/>
            <person name="Gobet A."/>
            <person name="Groisillier A."/>
            <person name="Leblanc C."/>
            <person name="Michel G."/>
            <person name="Scornet D."/>
            <person name="Siegel A."/>
            <person name="Tapia J.E."/>
            <person name="Tonon T."/>
        </authorList>
    </citation>
    <scope>NUCLEOTIDE SEQUENCE [LARGE SCALE GENOMIC DNA]</scope>
    <source>
        <strain evidence="2 3">Ec32</strain>
    </source>
</reference>
<name>X5MKG1_9HYPH</name>
<dbReference type="STRING" id="1458461.BN1012_Phect331"/>
<dbReference type="KEGG" id="pect:BN1012_Phect331"/>
<dbReference type="AlphaFoldDB" id="X5MKG1"/>
<proteinExistence type="predicted"/>
<evidence type="ECO:0000313" key="3">
    <source>
        <dbReference type="Proteomes" id="UP000032160"/>
    </source>
</evidence>
<evidence type="ECO:0000256" key="1">
    <source>
        <dbReference type="SAM" id="MobiDB-lite"/>
    </source>
</evidence>
<protein>
    <submittedName>
        <fullName evidence="2">Error-prone repair protein ImuA</fullName>
    </submittedName>
</protein>
<feature type="compositionally biased region" description="Basic and acidic residues" evidence="1">
    <location>
        <begin position="209"/>
        <end position="228"/>
    </location>
</feature>
<evidence type="ECO:0000313" key="2">
    <source>
        <dbReference type="EMBL" id="CDO58545.1"/>
    </source>
</evidence>
<accession>X5MKG1</accession>
<dbReference type="Proteomes" id="UP000032160">
    <property type="component" value="Chromosome I"/>
</dbReference>
<feature type="region of interest" description="Disordered" evidence="1">
    <location>
        <begin position="209"/>
        <end position="239"/>
    </location>
</feature>
<sequence>MSLAGLHEVVGAAYPDMAAATGFAIALGSRLVMRETRSLVWVTQRSGVHDLGPLYGPGLAMMGLDPARVLIVSAKDDREALWVTEEALRTPDLCGVVSELEGSRAYDLKASRRLQLAAERFERPALLLAGHAGSAASAPSAALTRFRIASAASSPNSSPNPSVVSAPGRARFAVTLDRVRGGSSSQFILEWNHAAHCFSVASPFFRREDGTAGRDAAKRDRPPARPQEHASVSRLAVSA</sequence>
<dbReference type="EMBL" id="HG966617">
    <property type="protein sequence ID" value="CDO58545.1"/>
    <property type="molecule type" value="Genomic_DNA"/>
</dbReference>
<dbReference type="InterPro" id="IPR027417">
    <property type="entry name" value="P-loop_NTPase"/>
</dbReference>
<gene>
    <name evidence="2" type="ORF">BN1012_Phect331</name>
</gene>
<keyword evidence="3" id="KW-1185">Reference proteome</keyword>
<organism evidence="2 3">
    <name type="scientific">Candidatus Phaeomarinibacter ectocarpi</name>
    <dbReference type="NCBI Taxonomy" id="1458461"/>
    <lineage>
        <taxon>Bacteria</taxon>
        <taxon>Pseudomonadati</taxon>
        <taxon>Pseudomonadota</taxon>
        <taxon>Alphaproteobacteria</taxon>
        <taxon>Hyphomicrobiales</taxon>
        <taxon>Parvibaculaceae</taxon>
        <taxon>Candidatus Phaeomarinibacter</taxon>
    </lineage>
</organism>
<dbReference type="PIRSF" id="PIRSF034285">
    <property type="entry name" value="UCP034285"/>
    <property type="match status" value="1"/>
</dbReference>
<dbReference type="InterPro" id="IPR017026">
    <property type="entry name" value="ImuA"/>
</dbReference>
<dbReference type="Gene3D" id="3.40.50.300">
    <property type="entry name" value="P-loop containing nucleotide triphosphate hydrolases"/>
    <property type="match status" value="1"/>
</dbReference>